<proteinExistence type="predicted"/>
<keyword evidence="2" id="KW-0472">Membrane</keyword>
<reference evidence="5" key="1">
    <citation type="journal article" date="2019" name="Int. J. Syst. Evol. Microbiol.">
        <title>The Global Catalogue of Microorganisms (GCM) 10K type strain sequencing project: providing services to taxonomists for standard genome sequencing and annotation.</title>
        <authorList>
            <consortium name="The Broad Institute Genomics Platform"/>
            <consortium name="The Broad Institute Genome Sequencing Center for Infectious Disease"/>
            <person name="Wu L."/>
            <person name="Ma J."/>
        </authorList>
    </citation>
    <scope>NUCLEOTIDE SEQUENCE [LARGE SCALE GENOMIC DNA]</scope>
    <source>
        <strain evidence="5">CGMCC 4.1648</strain>
    </source>
</reference>
<feature type="transmembrane region" description="Helical" evidence="2">
    <location>
        <begin position="244"/>
        <end position="264"/>
    </location>
</feature>
<keyword evidence="2" id="KW-0812">Transmembrane</keyword>
<feature type="chain" id="PRO_5045141949" description="DUF916 domain-containing protein" evidence="3">
    <location>
        <begin position="25"/>
        <end position="273"/>
    </location>
</feature>
<evidence type="ECO:0008006" key="6">
    <source>
        <dbReference type="Google" id="ProtNLM"/>
    </source>
</evidence>
<evidence type="ECO:0000313" key="5">
    <source>
        <dbReference type="Proteomes" id="UP001595829"/>
    </source>
</evidence>
<comment type="caution">
    <text evidence="4">The sequence shown here is derived from an EMBL/GenBank/DDBJ whole genome shotgun (WGS) entry which is preliminary data.</text>
</comment>
<dbReference type="InterPro" id="IPR013783">
    <property type="entry name" value="Ig-like_fold"/>
</dbReference>
<evidence type="ECO:0000313" key="4">
    <source>
        <dbReference type="EMBL" id="MFC5024645.1"/>
    </source>
</evidence>
<keyword evidence="5" id="KW-1185">Reference proteome</keyword>
<evidence type="ECO:0000256" key="3">
    <source>
        <dbReference type="SAM" id="SignalP"/>
    </source>
</evidence>
<dbReference type="EMBL" id="JBHSJD010000017">
    <property type="protein sequence ID" value="MFC5024645.1"/>
    <property type="molecule type" value="Genomic_DNA"/>
</dbReference>
<keyword evidence="3" id="KW-0732">Signal</keyword>
<dbReference type="RefSeq" id="WP_345691359.1">
    <property type="nucleotide sequence ID" value="NZ_BAABIT010000001.1"/>
</dbReference>
<gene>
    <name evidence="4" type="ORF">ACFPM3_21195</name>
</gene>
<accession>A0ABV9XGX6</accession>
<keyword evidence="2" id="KW-1133">Transmembrane helix</keyword>
<evidence type="ECO:0000256" key="2">
    <source>
        <dbReference type="SAM" id="Phobius"/>
    </source>
</evidence>
<organism evidence="4 5">
    <name type="scientific">Streptomyces coeruleoprunus</name>
    <dbReference type="NCBI Taxonomy" id="285563"/>
    <lineage>
        <taxon>Bacteria</taxon>
        <taxon>Bacillati</taxon>
        <taxon>Actinomycetota</taxon>
        <taxon>Actinomycetes</taxon>
        <taxon>Kitasatosporales</taxon>
        <taxon>Streptomycetaceae</taxon>
        <taxon>Streptomyces</taxon>
    </lineage>
</organism>
<dbReference type="Gene3D" id="2.60.40.10">
    <property type="entry name" value="Immunoglobulins"/>
    <property type="match status" value="1"/>
</dbReference>
<feature type="signal peptide" evidence="3">
    <location>
        <begin position="1"/>
        <end position="24"/>
    </location>
</feature>
<evidence type="ECO:0000256" key="1">
    <source>
        <dbReference type="SAM" id="MobiDB-lite"/>
    </source>
</evidence>
<name>A0ABV9XGX6_9ACTN</name>
<sequence length="273" mass="27994">MRRAVGAAAAAVAAAVAAATVLVAAPPAPAASAWTARPAAGGGRPHAYLEGPAGTPLEDALSLTNPGARPLVVRLRASAPWAAWVRFAADPVTVPPRTRADVPFTVTVPPGTPPGDLSGTLTATAAGRDVAVPVRLRVAGPRLAALTVEDVRVEDDAIRYTLVNRGNTALTPRVEIRTDGLLGAPRTLDGPPPGPPLLPGARRTATHPWPRPTLDRVTLHLNATAGNAARATATHTYTPGPARAAAWTAAAATTALATWGVLLMRRRRAGARR</sequence>
<protein>
    <recommendedName>
        <fullName evidence="6">DUF916 domain-containing protein</fullName>
    </recommendedName>
</protein>
<dbReference type="Proteomes" id="UP001595829">
    <property type="component" value="Unassembled WGS sequence"/>
</dbReference>
<feature type="region of interest" description="Disordered" evidence="1">
    <location>
        <begin position="182"/>
        <end position="207"/>
    </location>
</feature>